<evidence type="ECO:0000256" key="12">
    <source>
        <dbReference type="ARBA" id="ARBA00023136"/>
    </source>
</evidence>
<evidence type="ECO:0000259" key="15">
    <source>
        <dbReference type="PROSITE" id="PS50929"/>
    </source>
</evidence>
<dbReference type="Gene3D" id="3.90.70.10">
    <property type="entry name" value="Cysteine proteinases"/>
    <property type="match status" value="1"/>
</dbReference>
<dbReference type="NCBIfam" id="TIGR01193">
    <property type="entry name" value="bacteriocin_ABC"/>
    <property type="match status" value="1"/>
</dbReference>
<feature type="domain" description="ABC transporter" evidence="14">
    <location>
        <begin position="481"/>
        <end position="715"/>
    </location>
</feature>
<keyword evidence="9" id="KW-0067">ATP-binding</keyword>
<keyword evidence="11 13" id="KW-1133">Transmembrane helix</keyword>
<dbReference type="RefSeq" id="WP_187534693.1">
    <property type="nucleotide sequence ID" value="NZ_CBCSHU010000013.1"/>
</dbReference>
<dbReference type="GO" id="GO:0008234">
    <property type="term" value="F:cysteine-type peptidase activity"/>
    <property type="evidence" value="ECO:0007669"/>
    <property type="project" value="UniProtKB-KW"/>
</dbReference>
<evidence type="ECO:0000256" key="7">
    <source>
        <dbReference type="ARBA" id="ARBA00022801"/>
    </source>
</evidence>
<keyword evidence="2" id="KW-0813">Transport</keyword>
<comment type="subcellular location">
    <subcellularLocation>
        <location evidence="1">Cell membrane</location>
        <topology evidence="1">Multi-pass membrane protein</topology>
    </subcellularLocation>
</comment>
<dbReference type="SMART" id="SM00382">
    <property type="entry name" value="AAA"/>
    <property type="match status" value="1"/>
</dbReference>
<dbReference type="InterPro" id="IPR036640">
    <property type="entry name" value="ABC1_TM_sf"/>
</dbReference>
<name>A0A7G9S0W8_9FIRM</name>
<dbReference type="Pfam" id="PF00664">
    <property type="entry name" value="ABC_membrane"/>
    <property type="match status" value="1"/>
</dbReference>
<evidence type="ECO:0000259" key="16">
    <source>
        <dbReference type="PROSITE" id="PS50990"/>
    </source>
</evidence>
<feature type="transmembrane region" description="Helical" evidence="13">
    <location>
        <begin position="276"/>
        <end position="299"/>
    </location>
</feature>
<proteinExistence type="predicted"/>
<dbReference type="SUPFAM" id="SSF90123">
    <property type="entry name" value="ABC transporter transmembrane region"/>
    <property type="match status" value="1"/>
</dbReference>
<dbReference type="GO" id="GO:0006508">
    <property type="term" value="P:proteolysis"/>
    <property type="evidence" value="ECO:0007669"/>
    <property type="project" value="UniProtKB-KW"/>
</dbReference>
<dbReference type="InterPro" id="IPR039421">
    <property type="entry name" value="Type_1_exporter"/>
</dbReference>
<evidence type="ECO:0000256" key="10">
    <source>
        <dbReference type="ARBA" id="ARBA00022967"/>
    </source>
</evidence>
<evidence type="ECO:0000256" key="3">
    <source>
        <dbReference type="ARBA" id="ARBA00022475"/>
    </source>
</evidence>
<keyword evidence="5 13" id="KW-0812">Transmembrane</keyword>
<keyword evidence="6" id="KW-0547">Nucleotide-binding</keyword>
<dbReference type="GO" id="GO:0016887">
    <property type="term" value="F:ATP hydrolysis activity"/>
    <property type="evidence" value="ECO:0007669"/>
    <property type="project" value="InterPro"/>
</dbReference>
<evidence type="ECO:0000256" key="8">
    <source>
        <dbReference type="ARBA" id="ARBA00022807"/>
    </source>
</evidence>
<organism evidence="17 18">
    <name type="scientific">Erysipelothrix inopinata</name>
    <dbReference type="NCBI Taxonomy" id="225084"/>
    <lineage>
        <taxon>Bacteria</taxon>
        <taxon>Bacillati</taxon>
        <taxon>Bacillota</taxon>
        <taxon>Erysipelotrichia</taxon>
        <taxon>Erysipelotrichales</taxon>
        <taxon>Erysipelotrichaceae</taxon>
        <taxon>Erysipelothrix</taxon>
    </lineage>
</organism>
<dbReference type="GO" id="GO:0005524">
    <property type="term" value="F:ATP binding"/>
    <property type="evidence" value="ECO:0007669"/>
    <property type="project" value="UniProtKB-KW"/>
</dbReference>
<feature type="domain" description="ABC transmembrane type-1" evidence="15">
    <location>
        <begin position="167"/>
        <end position="448"/>
    </location>
</feature>
<evidence type="ECO:0000259" key="14">
    <source>
        <dbReference type="PROSITE" id="PS50893"/>
    </source>
</evidence>
<dbReference type="PROSITE" id="PS50929">
    <property type="entry name" value="ABC_TM1F"/>
    <property type="match status" value="1"/>
</dbReference>
<sequence>MFTRYDNVLQHDQSDCAAACVGTILKYYKKEQTLMNIRLRIGTDQVGTSVKGIVDGLKSYGFNVKPVRMGLSDLSGELSYPFIAHIRNKEGYDHFVVVHRYKKGKLVIADPGKSKVYKESLAEFEKYFTGVCIFMAPTNEFENTQRSNISMMSLYQSIVLPHKRMFATIILSSFVLSIFGIVSSLFSKVIMDEIIPYQMKRQLYLYLIIFVVITIFQNILSAMRQYVSLYLSRNIDFPLLMGYYDHVMKLPYNFFGMRSVGDILTRFQDATTIKDIFTSITINLIMDIILAIVSTVVLIKINARLFLVLLVMMILNLILIITFKGIYKRNNILQMERNSELNSHLIESIQNIETVKACSYEKKSIQKLESKFINVINIGFKQGKVELFQGLISNGISNIGNIVFLGLGAISIIDGAMTLGDLMVFQTLSQYFIEPVQSLITLQMSFQEADISIQRLKELMDIKPELEEIGNAEKLELNNFININDVTFSYGSRRPILKGLNMRMDKGKKTAIVGPSGSGKTTIAKLLLKMMNIDEGDIEWDFESVFDINTISIRKSIAYVPQNVQLFSSSIYDNLTMNNTEISYEQVKSVSKITGVHEFVSKLSYRYETKIEEGGMNLSGGEKQKIALTRALLNNPSLYILDEVTSNLDIYSEAKILEIIFNTLKDKTMLIIAHRLSTIQRCDVIYFLNDGKVVEFGSYQELMNKKGFFFKMVKTQEIQ</sequence>
<dbReference type="Proteomes" id="UP000515928">
    <property type="component" value="Chromosome"/>
</dbReference>
<dbReference type="InterPro" id="IPR003439">
    <property type="entry name" value="ABC_transporter-like_ATP-bd"/>
</dbReference>
<evidence type="ECO:0000256" key="1">
    <source>
        <dbReference type="ARBA" id="ARBA00004651"/>
    </source>
</evidence>
<reference evidence="17 18" key="1">
    <citation type="submission" date="2020-08" db="EMBL/GenBank/DDBJ databases">
        <title>Genome sequence of Erysipelothrix inopinata DSM 15511T.</title>
        <authorList>
            <person name="Hyun D.-W."/>
            <person name="Bae J.-W."/>
        </authorList>
    </citation>
    <scope>NUCLEOTIDE SEQUENCE [LARGE SCALE GENOMIC DNA]</scope>
    <source>
        <strain evidence="17 18">DSM 15511</strain>
    </source>
</reference>
<feature type="transmembrane region" description="Helical" evidence="13">
    <location>
        <begin position="203"/>
        <end position="223"/>
    </location>
</feature>
<dbReference type="SUPFAM" id="SSF52540">
    <property type="entry name" value="P-loop containing nucleoside triphosphate hydrolases"/>
    <property type="match status" value="1"/>
</dbReference>
<feature type="transmembrane region" description="Helical" evidence="13">
    <location>
        <begin position="166"/>
        <end position="191"/>
    </location>
</feature>
<dbReference type="GO" id="GO:0043214">
    <property type="term" value="F:ABC-type bacteriocin transporter activity"/>
    <property type="evidence" value="ECO:0007669"/>
    <property type="project" value="InterPro"/>
</dbReference>
<accession>A0A7G9S0W8</accession>
<keyword evidence="12 13" id="KW-0472">Membrane</keyword>
<dbReference type="InterPro" id="IPR011527">
    <property type="entry name" value="ABC1_TM_dom"/>
</dbReference>
<evidence type="ECO:0000256" key="6">
    <source>
        <dbReference type="ARBA" id="ARBA00022741"/>
    </source>
</evidence>
<keyword evidence="18" id="KW-1185">Reference proteome</keyword>
<evidence type="ECO:0000256" key="2">
    <source>
        <dbReference type="ARBA" id="ARBA00022448"/>
    </source>
</evidence>
<dbReference type="InterPro" id="IPR005074">
    <property type="entry name" value="Peptidase_C39"/>
</dbReference>
<dbReference type="Pfam" id="PF00005">
    <property type="entry name" value="ABC_tran"/>
    <property type="match status" value="1"/>
</dbReference>
<evidence type="ECO:0000313" key="18">
    <source>
        <dbReference type="Proteomes" id="UP000515928"/>
    </source>
</evidence>
<dbReference type="Gene3D" id="1.20.1560.10">
    <property type="entry name" value="ABC transporter type 1, transmembrane domain"/>
    <property type="match status" value="1"/>
</dbReference>
<gene>
    <name evidence="17" type="ORF">H9L01_03790</name>
</gene>
<dbReference type="AlphaFoldDB" id="A0A7G9S0W8"/>
<keyword evidence="3" id="KW-1003">Cell membrane</keyword>
<dbReference type="CDD" id="cd02418">
    <property type="entry name" value="Peptidase_C39B"/>
    <property type="match status" value="1"/>
</dbReference>
<dbReference type="EMBL" id="CP060715">
    <property type="protein sequence ID" value="QNN61493.1"/>
    <property type="molecule type" value="Genomic_DNA"/>
</dbReference>
<evidence type="ECO:0000256" key="9">
    <source>
        <dbReference type="ARBA" id="ARBA00022840"/>
    </source>
</evidence>
<dbReference type="PANTHER" id="PTHR43394:SF1">
    <property type="entry name" value="ATP-BINDING CASSETTE SUB-FAMILY B MEMBER 10, MITOCHONDRIAL"/>
    <property type="match status" value="1"/>
</dbReference>
<keyword evidence="10" id="KW-1278">Translocase</keyword>
<keyword evidence="7" id="KW-0378">Hydrolase</keyword>
<dbReference type="Pfam" id="PF03412">
    <property type="entry name" value="Peptidase_C39"/>
    <property type="match status" value="1"/>
</dbReference>
<dbReference type="GO" id="GO:0015421">
    <property type="term" value="F:ABC-type oligopeptide transporter activity"/>
    <property type="evidence" value="ECO:0007669"/>
    <property type="project" value="TreeGrafter"/>
</dbReference>
<dbReference type="PROSITE" id="PS50990">
    <property type="entry name" value="PEPTIDASE_C39"/>
    <property type="match status" value="1"/>
</dbReference>
<feature type="domain" description="Peptidase C39" evidence="16">
    <location>
        <begin position="10"/>
        <end position="135"/>
    </location>
</feature>
<dbReference type="Gene3D" id="3.40.50.300">
    <property type="entry name" value="P-loop containing nucleotide triphosphate hydrolases"/>
    <property type="match status" value="1"/>
</dbReference>
<dbReference type="PROSITE" id="PS50893">
    <property type="entry name" value="ABC_TRANSPORTER_2"/>
    <property type="match status" value="1"/>
</dbReference>
<dbReference type="CDD" id="cd18570">
    <property type="entry name" value="ABC_6TM_PCAT1_LagD_like"/>
    <property type="match status" value="1"/>
</dbReference>
<dbReference type="InterPro" id="IPR027417">
    <property type="entry name" value="P-loop_NTPase"/>
</dbReference>
<evidence type="ECO:0000256" key="13">
    <source>
        <dbReference type="SAM" id="Phobius"/>
    </source>
</evidence>
<dbReference type="KEGG" id="eio:H9L01_03790"/>
<feature type="transmembrane region" description="Helical" evidence="13">
    <location>
        <begin position="305"/>
        <end position="327"/>
    </location>
</feature>
<evidence type="ECO:0000256" key="5">
    <source>
        <dbReference type="ARBA" id="ARBA00022692"/>
    </source>
</evidence>
<keyword evidence="4" id="KW-0645">Protease</keyword>
<evidence type="ECO:0000256" key="4">
    <source>
        <dbReference type="ARBA" id="ARBA00022670"/>
    </source>
</evidence>
<dbReference type="PANTHER" id="PTHR43394">
    <property type="entry name" value="ATP-DEPENDENT PERMEASE MDL1, MITOCHONDRIAL"/>
    <property type="match status" value="1"/>
</dbReference>
<keyword evidence="8" id="KW-0788">Thiol protease</keyword>
<dbReference type="GO" id="GO:0005886">
    <property type="term" value="C:plasma membrane"/>
    <property type="evidence" value="ECO:0007669"/>
    <property type="project" value="UniProtKB-SubCell"/>
</dbReference>
<protein>
    <submittedName>
        <fullName evidence="17">Peptidase domain-containing ABC transporter</fullName>
    </submittedName>
</protein>
<dbReference type="FunFam" id="3.40.50.300:FF:000221">
    <property type="entry name" value="Multidrug ABC transporter ATP-binding protein"/>
    <property type="match status" value="1"/>
</dbReference>
<evidence type="ECO:0000313" key="17">
    <source>
        <dbReference type="EMBL" id="QNN61493.1"/>
    </source>
</evidence>
<dbReference type="InterPro" id="IPR005897">
    <property type="entry name" value="Pept_C39_ABC_bacteriocin"/>
</dbReference>
<dbReference type="InterPro" id="IPR003593">
    <property type="entry name" value="AAA+_ATPase"/>
</dbReference>
<evidence type="ECO:0000256" key="11">
    <source>
        <dbReference type="ARBA" id="ARBA00022989"/>
    </source>
</evidence>